<reference evidence="1" key="3">
    <citation type="journal article" date="2021" name="bioRxiv">
        <title>Bilateral symmetry of linear streptomycete chromosomes.</title>
        <authorList>
            <person name="Algora-Gallardo L."/>
            <person name="Schniete J.K."/>
            <person name="Mark D.R."/>
            <person name="Hunter I.S."/>
            <person name="Herron P.R."/>
        </authorList>
    </citation>
    <scope>NUCLEOTIDE SEQUENCE</scope>
    <source>
        <strain evidence="1">ATCC 10970</strain>
    </source>
</reference>
<dbReference type="InterPro" id="IPR020568">
    <property type="entry name" value="Ribosomal_Su5_D2-typ_SF"/>
</dbReference>
<proteinExistence type="predicted"/>
<sequence>MKDVIAPGAGGAMELLSAAPEGRLPLEFVPLVCAGLLNGLNGVAAAVLLIDGPFHEVGSSEYGYAIAGREAGAKGCRTALSCGCAGR</sequence>
<dbReference type="InterPro" id="IPR014721">
    <property type="entry name" value="Ribsml_uS5_D2-typ_fold_subgr"/>
</dbReference>
<name>A0A8A1UKX2_STRR1</name>
<dbReference type="Gene3D" id="3.30.230.10">
    <property type="match status" value="1"/>
</dbReference>
<dbReference type="GeneID" id="66853198"/>
<accession>A0A8A1UKX2</accession>
<gene>
    <name evidence="1" type="ORF">SRIM_004665</name>
</gene>
<organism evidence="1 2">
    <name type="scientific">Streptomyces rimosus subsp. rimosus (strain ATCC 10970 / DSM 40260 / JCM 4667 / NRRL 2234)</name>
    <dbReference type="NCBI Taxonomy" id="1265868"/>
    <lineage>
        <taxon>Bacteria</taxon>
        <taxon>Bacillati</taxon>
        <taxon>Actinomycetota</taxon>
        <taxon>Actinomycetes</taxon>
        <taxon>Kitasatosporales</taxon>
        <taxon>Streptomycetaceae</taxon>
        <taxon>Streptomyces</taxon>
    </lineage>
</organism>
<reference evidence="1" key="1">
    <citation type="submission" date="2012-12" db="EMBL/GenBank/DDBJ databases">
        <authorList>
            <person name="Pethick F.E."/>
            <person name="MacFadyen A.C."/>
            <person name="Tang Z."/>
            <person name="Sangal V."/>
            <person name="Tze-Tze L."/>
            <person name="Chu J."/>
            <person name="Guo M."/>
            <person name="Kirby R."/>
            <person name="Hoskisson P.A."/>
            <person name="Herron P.R."/>
            <person name="Hunter I.S."/>
        </authorList>
    </citation>
    <scope>NUCLEOTIDE SEQUENCE</scope>
    <source>
        <strain evidence="1">ATCC 10970</strain>
    </source>
</reference>
<dbReference type="SUPFAM" id="SSF54211">
    <property type="entry name" value="Ribosomal protein S5 domain 2-like"/>
    <property type="match status" value="1"/>
</dbReference>
<reference evidence="1" key="2">
    <citation type="submission" date="2020-01" db="EMBL/GenBank/DDBJ databases">
        <authorList>
            <person name="Algora L."/>
            <person name="Schniete J.K."/>
            <person name="MacFadyen A."/>
            <person name="Hoskisson P.A."/>
            <person name="Hunter I.S."/>
            <person name="Herron P.R."/>
        </authorList>
    </citation>
    <scope>NUCLEOTIDE SEQUENCE</scope>
    <source>
        <strain evidence="1">ATCC 10970</strain>
    </source>
</reference>
<protein>
    <recommendedName>
        <fullName evidence="3">Translation elongation factor EFG/EF2 domain-containing protein</fullName>
    </recommendedName>
</protein>
<evidence type="ECO:0008006" key="3">
    <source>
        <dbReference type="Google" id="ProtNLM"/>
    </source>
</evidence>
<evidence type="ECO:0000313" key="1">
    <source>
        <dbReference type="EMBL" id="QST79562.1"/>
    </source>
</evidence>
<dbReference type="Proteomes" id="UP000011074">
    <property type="component" value="Chromosome"/>
</dbReference>
<dbReference type="EMBL" id="CP048261">
    <property type="protein sequence ID" value="QST79562.1"/>
    <property type="molecule type" value="Genomic_DNA"/>
</dbReference>
<dbReference type="AlphaFoldDB" id="A0A8A1UKX2"/>
<evidence type="ECO:0000313" key="2">
    <source>
        <dbReference type="Proteomes" id="UP000011074"/>
    </source>
</evidence>
<dbReference type="RefSeq" id="WP_129820909.1">
    <property type="nucleotide sequence ID" value="NZ_CP048261.1"/>
</dbReference>